<protein>
    <submittedName>
        <fullName evidence="3">Uncharacterized protein</fullName>
    </submittedName>
</protein>
<keyword evidence="2" id="KW-0472">Membrane</keyword>
<evidence type="ECO:0000313" key="4">
    <source>
        <dbReference type="Proteomes" id="UP000051802"/>
    </source>
</evidence>
<keyword evidence="2" id="KW-1133">Transmembrane helix</keyword>
<dbReference type="Proteomes" id="UP000051802">
    <property type="component" value="Unassembled WGS sequence"/>
</dbReference>
<feature type="transmembrane region" description="Helical" evidence="2">
    <location>
        <begin position="12"/>
        <end position="32"/>
    </location>
</feature>
<dbReference type="AlphaFoldDB" id="A0A0R0AR58"/>
<feature type="region of interest" description="Disordered" evidence="1">
    <location>
        <begin position="104"/>
        <end position="124"/>
    </location>
</feature>
<evidence type="ECO:0000256" key="2">
    <source>
        <dbReference type="SAM" id="Phobius"/>
    </source>
</evidence>
<reference evidence="3 4" key="1">
    <citation type="submission" date="2015-10" db="EMBL/GenBank/DDBJ databases">
        <title>Genome sequencing and analysis of members of genus Stenotrophomonas.</title>
        <authorList>
            <person name="Patil P.P."/>
            <person name="Midha S."/>
            <person name="Patil P.B."/>
        </authorList>
    </citation>
    <scope>NUCLEOTIDE SEQUENCE [LARGE SCALE GENOMIC DNA]</scope>
    <source>
        <strain evidence="3 4">JCM 16536</strain>
    </source>
</reference>
<sequence>MKFRRFLIGARFWFWVVAFVAYSAAAVGIVMIDTADMRYQNLSQVHLTSVKSDDQVRRMGAAQVAALYRAQSGMPFDSLPAGATFQIVWPDGSTETVTVVDPASSTGNQLQVGSQQAAPATGAN</sequence>
<evidence type="ECO:0000313" key="3">
    <source>
        <dbReference type="EMBL" id="KRG44174.1"/>
    </source>
</evidence>
<accession>A0A0R0AR58</accession>
<gene>
    <name evidence="3" type="ORF">ARC20_08520</name>
</gene>
<evidence type="ECO:0000256" key="1">
    <source>
        <dbReference type="SAM" id="MobiDB-lite"/>
    </source>
</evidence>
<comment type="caution">
    <text evidence="3">The sequence shown here is derived from an EMBL/GenBank/DDBJ whole genome shotgun (WGS) entry which is preliminary data.</text>
</comment>
<keyword evidence="2" id="KW-0812">Transmembrane</keyword>
<dbReference type="EMBL" id="LLXU01000069">
    <property type="protein sequence ID" value="KRG44174.1"/>
    <property type="molecule type" value="Genomic_DNA"/>
</dbReference>
<keyword evidence="4" id="KW-1185">Reference proteome</keyword>
<organism evidence="3 4">
    <name type="scientific">Stenotrophomonas panacihumi</name>
    <dbReference type="NCBI Taxonomy" id="676599"/>
    <lineage>
        <taxon>Bacteria</taxon>
        <taxon>Pseudomonadati</taxon>
        <taxon>Pseudomonadota</taxon>
        <taxon>Gammaproteobacteria</taxon>
        <taxon>Lysobacterales</taxon>
        <taxon>Lysobacteraceae</taxon>
        <taxon>Stenotrophomonas</taxon>
    </lineage>
</organism>
<name>A0A0R0AR58_9GAMM</name>
<dbReference type="OrthoDB" id="6001562at2"/>
<proteinExistence type="predicted"/>
<dbReference type="RefSeq" id="WP_057646171.1">
    <property type="nucleotide sequence ID" value="NZ_LLXU01000069.1"/>
</dbReference>